<evidence type="ECO:0000256" key="2">
    <source>
        <dbReference type="ARBA" id="ARBA00006054"/>
    </source>
</evidence>
<dbReference type="Pfam" id="PF02866">
    <property type="entry name" value="Ldh_1_C"/>
    <property type="match status" value="1"/>
</dbReference>
<dbReference type="NCBIfam" id="TIGR01771">
    <property type="entry name" value="L-LDH-NAD"/>
    <property type="match status" value="1"/>
</dbReference>
<organism evidence="9 10">
    <name type="scientific">Frieseomelitta varia</name>
    <dbReference type="NCBI Taxonomy" id="561572"/>
    <lineage>
        <taxon>Eukaryota</taxon>
        <taxon>Metazoa</taxon>
        <taxon>Ecdysozoa</taxon>
        <taxon>Arthropoda</taxon>
        <taxon>Hexapoda</taxon>
        <taxon>Insecta</taxon>
        <taxon>Pterygota</taxon>
        <taxon>Neoptera</taxon>
        <taxon>Endopterygota</taxon>
        <taxon>Hymenoptera</taxon>
        <taxon>Apocrita</taxon>
        <taxon>Aculeata</taxon>
        <taxon>Apoidea</taxon>
        <taxon>Anthophila</taxon>
        <taxon>Apidae</taxon>
        <taxon>Frieseomelitta</taxon>
    </lineage>
</organism>
<comment type="pathway">
    <text evidence="1">Fermentation; pyruvate fermentation to lactate; (S)-lactate from pyruvate: step 1/1.</text>
</comment>
<keyword evidence="5" id="KW-0520">NAD</keyword>
<dbReference type="EMBL" id="WNWW01000495">
    <property type="protein sequence ID" value="KAF3424083.1"/>
    <property type="molecule type" value="Genomic_DNA"/>
</dbReference>
<evidence type="ECO:0000256" key="1">
    <source>
        <dbReference type="ARBA" id="ARBA00004843"/>
    </source>
</evidence>
<dbReference type="AlphaFoldDB" id="A0A833SBZ2"/>
<feature type="domain" description="Lactate/malate dehydrogenase N-terminal" evidence="7">
    <location>
        <begin position="99"/>
        <end position="247"/>
    </location>
</feature>
<evidence type="ECO:0000313" key="10">
    <source>
        <dbReference type="Proteomes" id="UP000655588"/>
    </source>
</evidence>
<comment type="catalytic activity">
    <reaction evidence="6">
        <text>(S)-lactate + NAD(+) = pyruvate + NADH + H(+)</text>
        <dbReference type="Rhea" id="RHEA:23444"/>
        <dbReference type="ChEBI" id="CHEBI:15361"/>
        <dbReference type="ChEBI" id="CHEBI:15378"/>
        <dbReference type="ChEBI" id="CHEBI:16651"/>
        <dbReference type="ChEBI" id="CHEBI:57540"/>
        <dbReference type="ChEBI" id="CHEBI:57945"/>
        <dbReference type="EC" id="1.1.1.27"/>
    </reaction>
</comment>
<comment type="caution">
    <text evidence="9">The sequence shown here is derived from an EMBL/GenBank/DDBJ whole genome shotgun (WGS) entry which is preliminary data.</text>
</comment>
<evidence type="ECO:0000313" key="9">
    <source>
        <dbReference type="EMBL" id="KAF3424083.1"/>
    </source>
</evidence>
<dbReference type="UniPathway" id="UPA00554">
    <property type="reaction ID" value="UER00611"/>
</dbReference>
<dbReference type="InterPro" id="IPR011304">
    <property type="entry name" value="L-lactate_DH"/>
</dbReference>
<dbReference type="PANTHER" id="PTHR43128:SF16">
    <property type="entry name" value="L-LACTATE DEHYDROGENASE"/>
    <property type="match status" value="1"/>
</dbReference>
<evidence type="ECO:0000256" key="5">
    <source>
        <dbReference type="ARBA" id="ARBA00023027"/>
    </source>
</evidence>
<dbReference type="PRINTS" id="PR00086">
    <property type="entry name" value="LLDHDRGNASE"/>
</dbReference>
<reference evidence="9" key="1">
    <citation type="submission" date="2019-11" db="EMBL/GenBank/DDBJ databases">
        <title>The nuclear and mitochondrial genomes of Frieseomelitta varia - a highly eusocial stingless bee (Meliponini) with a permanently sterile worker caste.</title>
        <authorList>
            <person name="Freitas F.C.P."/>
            <person name="Lourenco A.P."/>
            <person name="Nunes F.M.F."/>
            <person name="Paschoal A.R."/>
            <person name="Abreu F.C.P."/>
            <person name="Barbin F.O."/>
            <person name="Bataglia L."/>
            <person name="Cardoso-Junior C.A.M."/>
            <person name="Cervoni M.S."/>
            <person name="Silva S.R."/>
            <person name="Dalarmi F."/>
            <person name="Del Lama M.A."/>
            <person name="Depintor T.S."/>
            <person name="Ferreira K.M."/>
            <person name="Goria P.S."/>
            <person name="Jaskot M.C."/>
            <person name="Lago D.C."/>
            <person name="Luna-Lucena D."/>
            <person name="Moda L.M."/>
            <person name="Nascimento L."/>
            <person name="Pedrino M."/>
            <person name="Rabico F.O."/>
            <person name="Sanches F.C."/>
            <person name="Santos D.E."/>
            <person name="Santos C.G."/>
            <person name="Vieira J."/>
            <person name="Lopes T.F."/>
            <person name="Barchuk A.R."/>
            <person name="Hartfelder K."/>
            <person name="Simoes Z.L.P."/>
            <person name="Bitondi M.M.G."/>
            <person name="Pinheiro D.G."/>
        </authorList>
    </citation>
    <scope>NUCLEOTIDE SEQUENCE</scope>
    <source>
        <strain evidence="9">USP_RPSP 00005682</strain>
        <tissue evidence="9">Whole individual</tissue>
    </source>
</reference>
<dbReference type="GO" id="GO:0006089">
    <property type="term" value="P:lactate metabolic process"/>
    <property type="evidence" value="ECO:0007669"/>
    <property type="project" value="TreeGrafter"/>
</dbReference>
<dbReference type="GO" id="GO:0005737">
    <property type="term" value="C:cytoplasm"/>
    <property type="evidence" value="ECO:0007669"/>
    <property type="project" value="InterPro"/>
</dbReference>
<dbReference type="InterPro" id="IPR015955">
    <property type="entry name" value="Lactate_DH/Glyco_Ohase_4_C"/>
</dbReference>
<evidence type="ECO:0000256" key="4">
    <source>
        <dbReference type="ARBA" id="ARBA00023002"/>
    </source>
</evidence>
<dbReference type="Gene3D" id="3.90.110.10">
    <property type="entry name" value="Lactate dehydrogenase/glycoside hydrolase, family 4, C-terminal"/>
    <property type="match status" value="1"/>
</dbReference>
<dbReference type="InterPro" id="IPR001236">
    <property type="entry name" value="Lactate/malate_DH_N"/>
</dbReference>
<keyword evidence="4" id="KW-0560">Oxidoreductase</keyword>
<dbReference type="Gene3D" id="3.40.50.720">
    <property type="entry name" value="NAD(P)-binding Rossmann-like Domain"/>
    <property type="match status" value="1"/>
</dbReference>
<evidence type="ECO:0000259" key="7">
    <source>
        <dbReference type="Pfam" id="PF00056"/>
    </source>
</evidence>
<dbReference type="CDD" id="cd05293">
    <property type="entry name" value="LDH_1"/>
    <property type="match status" value="1"/>
</dbReference>
<evidence type="ECO:0000256" key="6">
    <source>
        <dbReference type="ARBA" id="ARBA00049258"/>
    </source>
</evidence>
<keyword evidence="10" id="KW-1185">Reference proteome</keyword>
<dbReference type="Proteomes" id="UP000655588">
    <property type="component" value="Unassembled WGS sequence"/>
</dbReference>
<evidence type="ECO:0000256" key="3">
    <source>
        <dbReference type="ARBA" id="ARBA00012967"/>
    </source>
</evidence>
<dbReference type="SUPFAM" id="SSF51735">
    <property type="entry name" value="NAD(P)-binding Rossmann-fold domains"/>
    <property type="match status" value="1"/>
</dbReference>
<comment type="similarity">
    <text evidence="2">Belongs to the LDH/MDH superfamily. LDH family.</text>
</comment>
<accession>A0A833SBZ2</accession>
<gene>
    <name evidence="9" type="ORF">E2986_04956</name>
</gene>
<name>A0A833SBZ2_9HYME</name>
<sequence>MIVSRMLSISSLPTCLKCTMCQISRRSLASKHFRRDLPPTILKEVFAGGKTKKFTSADFSKDANTTGSDLQKAVSFVPPCLREELLCKIAEPVRDCCHKVTVVGSGMVGVACVNSLLLQNITPHVAIVDAFPKKLEGEGMDFNHGSVFLGNPHIDFDTDEKQQEIVVTDFCITSNSKVVVITAGVKQMKGETRLDLVHRNSEIFKNIVPTLVSYSPNAVFVIVSNPVDILSWVTWKVSGLPVGRIIGSGTYLDTARFRYLIADRLGIAPSSVHGYIVGEHGESQVPLWSGVNVAGVQFRDILPNIGLETDEERWYEISNEVIRHGPTVRCLKGYSNTAVGLSVGSIVAAIINNSQKIIPVSTLVQGHHEVCHDMFLSLPCTIGENGITNIVRMRITDFEKKLFQTSANIVYNVQKDIKM</sequence>
<dbReference type="InterPro" id="IPR036291">
    <property type="entry name" value="NAD(P)-bd_dom_sf"/>
</dbReference>
<dbReference type="Pfam" id="PF00056">
    <property type="entry name" value="Ldh_1_N"/>
    <property type="match status" value="1"/>
</dbReference>
<dbReference type="EC" id="1.1.1.27" evidence="3"/>
<feature type="domain" description="Lactate/malate dehydrogenase C-terminal" evidence="8">
    <location>
        <begin position="250"/>
        <end position="410"/>
    </location>
</feature>
<dbReference type="InterPro" id="IPR022383">
    <property type="entry name" value="Lactate/malate_DH_C"/>
</dbReference>
<proteinExistence type="inferred from homology"/>
<dbReference type="PANTHER" id="PTHR43128">
    <property type="entry name" value="L-2-HYDROXYCARBOXYLATE DEHYDROGENASE (NAD(P)(+))"/>
    <property type="match status" value="1"/>
</dbReference>
<evidence type="ECO:0000259" key="8">
    <source>
        <dbReference type="Pfam" id="PF02866"/>
    </source>
</evidence>
<dbReference type="SUPFAM" id="SSF56327">
    <property type="entry name" value="LDH C-terminal domain-like"/>
    <property type="match status" value="1"/>
</dbReference>
<protein>
    <recommendedName>
        <fullName evidence="3">L-lactate dehydrogenase</fullName>
        <ecNumber evidence="3">1.1.1.27</ecNumber>
    </recommendedName>
</protein>
<dbReference type="GO" id="GO:0004459">
    <property type="term" value="F:L-lactate dehydrogenase (NAD+) activity"/>
    <property type="evidence" value="ECO:0007669"/>
    <property type="project" value="UniProtKB-EC"/>
</dbReference>
<dbReference type="InterPro" id="IPR001557">
    <property type="entry name" value="L-lactate/malate_DH"/>
</dbReference>